<name>A0A7D5V9M0_9NEIS</name>
<dbReference type="AlphaFoldDB" id="A0A7D5V9M0"/>
<feature type="transmembrane region" description="Helical" evidence="1">
    <location>
        <begin position="73"/>
        <end position="91"/>
    </location>
</feature>
<protein>
    <submittedName>
        <fullName evidence="2">Uncharacterized protein</fullName>
    </submittedName>
</protein>
<keyword evidence="1" id="KW-0472">Membrane</keyword>
<proteinExistence type="predicted"/>
<dbReference type="KEGG" id="cfon:HZU75_04405"/>
<accession>A0A7D5V9M0</accession>
<feature type="transmembrane region" description="Helical" evidence="1">
    <location>
        <begin position="188"/>
        <end position="211"/>
    </location>
</feature>
<sequence length="212" mass="23935">MSGGVDLEPLQTWNELNRKNTEDDVIKSMYEACAKSSEPVDLFVTWLLVGSAAVGSFWVVNSDKLVPYIGKTGFMWCGLFLCVSCFFGLLSKMYALQIKVRTEIISALNAVMQGRLDLHDQQEQKILEAARLHGVELETEIRVERIFSVFLSPLPAWLRNREIRKAAKNGLEPHAGHRPLLRFLAFQSFYLSLQSLGFFGFLCAGFIFVVAH</sequence>
<dbReference type="Proteomes" id="UP000510822">
    <property type="component" value="Chromosome"/>
</dbReference>
<keyword evidence="1" id="KW-0812">Transmembrane</keyword>
<keyword evidence="1" id="KW-1133">Transmembrane helix</keyword>
<dbReference type="EMBL" id="CP058952">
    <property type="protein sequence ID" value="QLI80833.1"/>
    <property type="molecule type" value="Genomic_DNA"/>
</dbReference>
<gene>
    <name evidence="2" type="ORF">HZU75_04405</name>
</gene>
<reference evidence="2 3" key="1">
    <citation type="journal article" date="2016" name="Int. J. Syst. Evol. Microbiol.">
        <title>Chitinibacter fontanus sp. nov., isolated from a spring.</title>
        <authorList>
            <person name="Sheu S.Y."/>
            <person name="Li Y.S."/>
            <person name="Young C.C."/>
            <person name="Chen W.M."/>
        </authorList>
    </citation>
    <scope>NUCLEOTIDE SEQUENCE [LARGE SCALE GENOMIC DNA]</scope>
    <source>
        <strain evidence="2 3">STM-7</strain>
    </source>
</reference>
<organism evidence="2 3">
    <name type="scientific">Chitinibacter fontanus</name>
    <dbReference type="NCBI Taxonomy" id="1737446"/>
    <lineage>
        <taxon>Bacteria</taxon>
        <taxon>Pseudomonadati</taxon>
        <taxon>Pseudomonadota</taxon>
        <taxon>Betaproteobacteria</taxon>
        <taxon>Neisseriales</taxon>
        <taxon>Chitinibacteraceae</taxon>
        <taxon>Chitinibacter</taxon>
    </lineage>
</organism>
<dbReference type="RefSeq" id="WP_180307967.1">
    <property type="nucleotide sequence ID" value="NZ_CP058952.1"/>
</dbReference>
<evidence type="ECO:0000313" key="3">
    <source>
        <dbReference type="Proteomes" id="UP000510822"/>
    </source>
</evidence>
<keyword evidence="3" id="KW-1185">Reference proteome</keyword>
<evidence type="ECO:0000256" key="1">
    <source>
        <dbReference type="SAM" id="Phobius"/>
    </source>
</evidence>
<feature type="transmembrane region" description="Helical" evidence="1">
    <location>
        <begin position="42"/>
        <end position="61"/>
    </location>
</feature>
<evidence type="ECO:0000313" key="2">
    <source>
        <dbReference type="EMBL" id="QLI80833.1"/>
    </source>
</evidence>